<dbReference type="Proteomes" id="UP001341840">
    <property type="component" value="Unassembled WGS sequence"/>
</dbReference>
<dbReference type="EMBL" id="JASCZI010120831">
    <property type="protein sequence ID" value="MED6154989.1"/>
    <property type="molecule type" value="Genomic_DNA"/>
</dbReference>
<feature type="region of interest" description="Disordered" evidence="1">
    <location>
        <begin position="18"/>
        <end position="107"/>
    </location>
</feature>
<evidence type="ECO:0000313" key="2">
    <source>
        <dbReference type="EMBL" id="MED6154989.1"/>
    </source>
</evidence>
<evidence type="ECO:0000256" key="1">
    <source>
        <dbReference type="SAM" id="MobiDB-lite"/>
    </source>
</evidence>
<gene>
    <name evidence="2" type="ORF">PIB30_001131</name>
</gene>
<accession>A0ABU6U1J0</accession>
<evidence type="ECO:0000313" key="3">
    <source>
        <dbReference type="Proteomes" id="UP001341840"/>
    </source>
</evidence>
<organism evidence="2 3">
    <name type="scientific">Stylosanthes scabra</name>
    <dbReference type="NCBI Taxonomy" id="79078"/>
    <lineage>
        <taxon>Eukaryota</taxon>
        <taxon>Viridiplantae</taxon>
        <taxon>Streptophyta</taxon>
        <taxon>Embryophyta</taxon>
        <taxon>Tracheophyta</taxon>
        <taxon>Spermatophyta</taxon>
        <taxon>Magnoliopsida</taxon>
        <taxon>eudicotyledons</taxon>
        <taxon>Gunneridae</taxon>
        <taxon>Pentapetalae</taxon>
        <taxon>rosids</taxon>
        <taxon>fabids</taxon>
        <taxon>Fabales</taxon>
        <taxon>Fabaceae</taxon>
        <taxon>Papilionoideae</taxon>
        <taxon>50 kb inversion clade</taxon>
        <taxon>dalbergioids sensu lato</taxon>
        <taxon>Dalbergieae</taxon>
        <taxon>Pterocarpus clade</taxon>
        <taxon>Stylosanthes</taxon>
    </lineage>
</organism>
<name>A0ABU6U1J0_9FABA</name>
<feature type="compositionally biased region" description="Pro residues" evidence="1">
    <location>
        <begin position="97"/>
        <end position="107"/>
    </location>
</feature>
<feature type="compositionally biased region" description="Basic and acidic residues" evidence="1">
    <location>
        <begin position="51"/>
        <end position="64"/>
    </location>
</feature>
<sequence length="107" mass="11598">MAAVHGVTVVTIATKPPFFASSKLPATQRERDRTKTKFPLPPPNLSAAALHEGRQLCEFEDSRKRGNSASKGHHRSGSGSGSLFESHRRSASQARWPFPPLLSPPSP</sequence>
<keyword evidence="3" id="KW-1185">Reference proteome</keyword>
<comment type="caution">
    <text evidence="2">The sequence shown here is derived from an EMBL/GenBank/DDBJ whole genome shotgun (WGS) entry which is preliminary data.</text>
</comment>
<protein>
    <submittedName>
        <fullName evidence="2">Uncharacterized protein</fullName>
    </submittedName>
</protein>
<proteinExistence type="predicted"/>
<reference evidence="2 3" key="1">
    <citation type="journal article" date="2023" name="Plants (Basel)">
        <title>Bridging the Gap: Combining Genomics and Transcriptomics Approaches to Understand Stylosanthes scabra, an Orphan Legume from the Brazilian Caatinga.</title>
        <authorList>
            <person name="Ferreira-Neto J.R.C."/>
            <person name="da Silva M.D."/>
            <person name="Binneck E."/>
            <person name="de Melo N.F."/>
            <person name="da Silva R.H."/>
            <person name="de Melo A.L.T.M."/>
            <person name="Pandolfi V."/>
            <person name="Bustamante F.O."/>
            <person name="Brasileiro-Vidal A.C."/>
            <person name="Benko-Iseppon A.M."/>
        </authorList>
    </citation>
    <scope>NUCLEOTIDE SEQUENCE [LARGE SCALE GENOMIC DNA]</scope>
    <source>
        <tissue evidence="2">Leaves</tissue>
    </source>
</reference>